<evidence type="ECO:0008006" key="3">
    <source>
        <dbReference type="Google" id="ProtNLM"/>
    </source>
</evidence>
<sequence length="192" mass="21538">MQPSSPFTTLLATDLVAFGAQYRDIATQVQVRHNMYARVIEALTFAGVSWPHCHHEDRGDGTFIVTPPEAHPAVFLDPMLNHLSAAVGRHNRCVGPPGRMRLRVAVHHGPVHYDGYGVTGPDTLLLFRLLEAPRFKRKVHASGSELAAIVSDTLYTNAFDRNTLINPAAYRATRLTHKETRRVRAWLWFPPQ</sequence>
<comment type="caution">
    <text evidence="1">The sequence shown here is derived from an EMBL/GenBank/DDBJ whole genome shotgun (WGS) entry which is preliminary data.</text>
</comment>
<dbReference type="SUPFAM" id="SSF55073">
    <property type="entry name" value="Nucleotide cyclase"/>
    <property type="match status" value="1"/>
</dbReference>
<evidence type="ECO:0000313" key="2">
    <source>
        <dbReference type="Proteomes" id="UP000294513"/>
    </source>
</evidence>
<dbReference type="InterPro" id="IPR029787">
    <property type="entry name" value="Nucleotide_cyclase"/>
</dbReference>
<name>A0A4R5A5R8_9ACTN</name>
<dbReference type="AlphaFoldDB" id="A0A4R5A5R8"/>
<accession>A0A4R5A5R8</accession>
<dbReference type="EMBL" id="SMKU01000427">
    <property type="protein sequence ID" value="TDD64912.1"/>
    <property type="molecule type" value="Genomic_DNA"/>
</dbReference>
<protein>
    <recommendedName>
        <fullName evidence="3">Guanylate cyclase domain-containing protein</fullName>
    </recommendedName>
</protein>
<dbReference type="Proteomes" id="UP000294513">
    <property type="component" value="Unassembled WGS sequence"/>
</dbReference>
<proteinExistence type="predicted"/>
<organism evidence="1 2">
    <name type="scientific">Actinomadura rubrisoli</name>
    <dbReference type="NCBI Taxonomy" id="2530368"/>
    <lineage>
        <taxon>Bacteria</taxon>
        <taxon>Bacillati</taxon>
        <taxon>Actinomycetota</taxon>
        <taxon>Actinomycetes</taxon>
        <taxon>Streptosporangiales</taxon>
        <taxon>Thermomonosporaceae</taxon>
        <taxon>Actinomadura</taxon>
    </lineage>
</organism>
<dbReference type="RefSeq" id="WP_131902951.1">
    <property type="nucleotide sequence ID" value="NZ_SMKU01000427.1"/>
</dbReference>
<reference evidence="1 2" key="1">
    <citation type="submission" date="2019-03" db="EMBL/GenBank/DDBJ databases">
        <title>Draft genome sequences of novel Actinobacteria.</title>
        <authorList>
            <person name="Sahin N."/>
            <person name="Ay H."/>
            <person name="Saygin H."/>
        </authorList>
    </citation>
    <scope>NUCLEOTIDE SEQUENCE [LARGE SCALE GENOMIC DNA]</scope>
    <source>
        <strain evidence="1 2">H3C3</strain>
    </source>
</reference>
<keyword evidence="2" id="KW-1185">Reference proteome</keyword>
<evidence type="ECO:0000313" key="1">
    <source>
        <dbReference type="EMBL" id="TDD64912.1"/>
    </source>
</evidence>
<dbReference type="OrthoDB" id="3482507at2"/>
<gene>
    <name evidence="1" type="ORF">E1298_41935</name>
</gene>